<evidence type="ECO:0000313" key="7">
    <source>
        <dbReference type="Proteomes" id="UP001148018"/>
    </source>
</evidence>
<comment type="caution">
    <text evidence="6">The sequence shown here is derived from an EMBL/GenBank/DDBJ whole genome shotgun (WGS) entry which is preliminary data.</text>
</comment>
<dbReference type="GO" id="GO:0005634">
    <property type="term" value="C:nucleus"/>
    <property type="evidence" value="ECO:0007669"/>
    <property type="project" value="UniProtKB-SubCell"/>
</dbReference>
<dbReference type="AlphaFoldDB" id="A0A9Q0DTP5"/>
<evidence type="ECO:0000256" key="5">
    <source>
        <dbReference type="SAM" id="MobiDB-lite"/>
    </source>
</evidence>
<feature type="region of interest" description="Disordered" evidence="5">
    <location>
        <begin position="65"/>
        <end position="98"/>
    </location>
</feature>
<dbReference type="Pfam" id="PF15323">
    <property type="entry name" value="Ashwin"/>
    <property type="match status" value="1"/>
</dbReference>
<organism evidence="6 7">
    <name type="scientific">Muraenolepis orangiensis</name>
    <name type="common">Patagonian moray cod</name>
    <dbReference type="NCBI Taxonomy" id="630683"/>
    <lineage>
        <taxon>Eukaryota</taxon>
        <taxon>Metazoa</taxon>
        <taxon>Chordata</taxon>
        <taxon>Craniata</taxon>
        <taxon>Vertebrata</taxon>
        <taxon>Euteleostomi</taxon>
        <taxon>Actinopterygii</taxon>
        <taxon>Neopterygii</taxon>
        <taxon>Teleostei</taxon>
        <taxon>Neoteleostei</taxon>
        <taxon>Acanthomorphata</taxon>
        <taxon>Zeiogadaria</taxon>
        <taxon>Gadariae</taxon>
        <taxon>Gadiformes</taxon>
        <taxon>Muraenolepidoidei</taxon>
        <taxon>Muraenolepididae</taxon>
        <taxon>Muraenolepis</taxon>
    </lineage>
</organism>
<protein>
    <recommendedName>
        <fullName evidence="3">Ashwin</fullName>
    </recommendedName>
</protein>
<keyword evidence="7" id="KW-1185">Reference proteome</keyword>
<dbReference type="GO" id="GO:0072669">
    <property type="term" value="C:tRNA-splicing ligase complex"/>
    <property type="evidence" value="ECO:0007669"/>
    <property type="project" value="InterPro"/>
</dbReference>
<evidence type="ECO:0000313" key="6">
    <source>
        <dbReference type="EMBL" id="KAJ3592442.1"/>
    </source>
</evidence>
<comment type="subcellular location">
    <subcellularLocation>
        <location evidence="1">Nucleus</location>
    </subcellularLocation>
</comment>
<dbReference type="Proteomes" id="UP001148018">
    <property type="component" value="Unassembled WGS sequence"/>
</dbReference>
<dbReference type="OrthoDB" id="10071059at2759"/>
<dbReference type="EMBL" id="JANIIK010000113">
    <property type="protein sequence ID" value="KAJ3592442.1"/>
    <property type="molecule type" value="Genomic_DNA"/>
</dbReference>
<sequence length="164" mass="18573">MATSVMRESADTSARSTDLLLHPELLSKDFMQLILSEKNIRAGEGESHDRLTSLYLRHVIPLPQRPLPNTRWGQRMERSRQSPALSQSHRSTEDHHRKRPLIVFDGASHHSNPLKVKKTDLSAAPTAAGCTDRMQTSNLKRESDSSGVLESPEMKKKIHHVKWP</sequence>
<comment type="similarity">
    <text evidence="2">Belongs to the ashwin family.</text>
</comment>
<keyword evidence="4" id="KW-0539">Nucleus</keyword>
<evidence type="ECO:0000256" key="3">
    <source>
        <dbReference type="ARBA" id="ARBA00015134"/>
    </source>
</evidence>
<dbReference type="PANTHER" id="PTHR28359:SF1">
    <property type="entry name" value="ASHWIN"/>
    <property type="match status" value="1"/>
</dbReference>
<evidence type="ECO:0000256" key="1">
    <source>
        <dbReference type="ARBA" id="ARBA00004123"/>
    </source>
</evidence>
<reference evidence="6" key="1">
    <citation type="submission" date="2022-07" db="EMBL/GenBank/DDBJ databases">
        <title>Chromosome-level genome of Muraenolepis orangiensis.</title>
        <authorList>
            <person name="Kim J."/>
        </authorList>
    </citation>
    <scope>NUCLEOTIDE SEQUENCE</scope>
    <source>
        <strain evidence="6">KU_S4_2022</strain>
        <tissue evidence="6">Muscle</tissue>
    </source>
</reference>
<name>A0A9Q0DTP5_9TELE</name>
<dbReference type="InterPro" id="IPR024887">
    <property type="entry name" value="Ashwin"/>
</dbReference>
<dbReference type="PANTHER" id="PTHR28359">
    <property type="entry name" value="ASHWIN"/>
    <property type="match status" value="1"/>
</dbReference>
<accession>A0A9Q0DTP5</accession>
<evidence type="ECO:0000256" key="2">
    <source>
        <dbReference type="ARBA" id="ARBA00007855"/>
    </source>
</evidence>
<dbReference type="GO" id="GO:0048598">
    <property type="term" value="P:embryonic morphogenesis"/>
    <property type="evidence" value="ECO:0007669"/>
    <property type="project" value="InterPro"/>
</dbReference>
<evidence type="ECO:0000256" key="4">
    <source>
        <dbReference type="ARBA" id="ARBA00023242"/>
    </source>
</evidence>
<proteinExistence type="inferred from homology"/>
<feature type="region of interest" description="Disordered" evidence="5">
    <location>
        <begin position="122"/>
        <end position="164"/>
    </location>
</feature>
<gene>
    <name evidence="6" type="ORF">NHX12_007569</name>
</gene>